<keyword evidence="2" id="KW-1185">Reference proteome</keyword>
<name>A0ABQ9F840_TEGGR</name>
<comment type="caution">
    <text evidence="1">The sequence shown here is derived from an EMBL/GenBank/DDBJ whole genome shotgun (WGS) entry which is preliminary data.</text>
</comment>
<proteinExistence type="predicted"/>
<accession>A0ABQ9F840</accession>
<dbReference type="EMBL" id="JARBDR010000440">
    <property type="protein sequence ID" value="KAJ8312386.1"/>
    <property type="molecule type" value="Genomic_DNA"/>
</dbReference>
<dbReference type="Proteomes" id="UP001217089">
    <property type="component" value="Unassembled WGS sequence"/>
</dbReference>
<sequence length="82" mass="9331">MGGKESKLSYISYEESLRRVKDVELKRIKDAFKRSSSFGGYMPDNMFAREVLGDGVPLSIAQVISNDKHTSKKLFGLLKFFH</sequence>
<protein>
    <submittedName>
        <fullName evidence="1">Uncharacterized protein</fullName>
    </submittedName>
</protein>
<reference evidence="1 2" key="1">
    <citation type="submission" date="2022-12" db="EMBL/GenBank/DDBJ databases">
        <title>Chromosome-level genome of Tegillarca granosa.</title>
        <authorList>
            <person name="Kim J."/>
        </authorList>
    </citation>
    <scope>NUCLEOTIDE SEQUENCE [LARGE SCALE GENOMIC DNA]</scope>
    <source>
        <strain evidence="1">Teg-2019</strain>
        <tissue evidence="1">Adductor muscle</tissue>
    </source>
</reference>
<evidence type="ECO:0000313" key="2">
    <source>
        <dbReference type="Proteomes" id="UP001217089"/>
    </source>
</evidence>
<evidence type="ECO:0000313" key="1">
    <source>
        <dbReference type="EMBL" id="KAJ8312386.1"/>
    </source>
</evidence>
<organism evidence="1 2">
    <name type="scientific">Tegillarca granosa</name>
    <name type="common">Malaysian cockle</name>
    <name type="synonym">Anadara granosa</name>
    <dbReference type="NCBI Taxonomy" id="220873"/>
    <lineage>
        <taxon>Eukaryota</taxon>
        <taxon>Metazoa</taxon>
        <taxon>Spiralia</taxon>
        <taxon>Lophotrochozoa</taxon>
        <taxon>Mollusca</taxon>
        <taxon>Bivalvia</taxon>
        <taxon>Autobranchia</taxon>
        <taxon>Pteriomorphia</taxon>
        <taxon>Arcoida</taxon>
        <taxon>Arcoidea</taxon>
        <taxon>Arcidae</taxon>
        <taxon>Tegillarca</taxon>
    </lineage>
</organism>
<gene>
    <name evidence="1" type="ORF">KUTeg_009759</name>
</gene>